<evidence type="ECO:0000259" key="3">
    <source>
        <dbReference type="Pfam" id="PF13254"/>
    </source>
</evidence>
<feature type="compositionally biased region" description="Basic and acidic residues" evidence="1">
    <location>
        <begin position="13"/>
        <end position="49"/>
    </location>
</feature>
<keyword evidence="2" id="KW-0472">Membrane</keyword>
<comment type="caution">
    <text evidence="5">The sequence shown here is derived from an EMBL/GenBank/DDBJ whole genome shotgun (WGS) entry which is preliminary data.</text>
</comment>
<reference evidence="5 6" key="1">
    <citation type="submission" date="2020-02" db="EMBL/GenBank/DDBJ databases">
        <title>Comparative genomics of the hypocrealean fungal genus Beauvera.</title>
        <authorList>
            <person name="Showalter D.N."/>
            <person name="Bushley K.E."/>
            <person name="Rehner S.A."/>
        </authorList>
    </citation>
    <scope>NUCLEOTIDE SEQUENCE [LARGE SCALE GENOMIC DNA]</scope>
    <source>
        <strain evidence="5 6">ARSEF4384</strain>
    </source>
</reference>
<feature type="compositionally biased region" description="Basic and acidic residues" evidence="1">
    <location>
        <begin position="530"/>
        <end position="542"/>
    </location>
</feature>
<feature type="compositionally biased region" description="Low complexity" evidence="1">
    <location>
        <begin position="444"/>
        <end position="453"/>
    </location>
</feature>
<evidence type="ECO:0000313" key="5">
    <source>
        <dbReference type="EMBL" id="KAK8147975.1"/>
    </source>
</evidence>
<dbReference type="InterPro" id="IPR025118">
    <property type="entry name" value="DUF4045"/>
</dbReference>
<feature type="compositionally biased region" description="Polar residues" evidence="1">
    <location>
        <begin position="1038"/>
        <end position="1054"/>
    </location>
</feature>
<feature type="compositionally biased region" description="Basic and acidic residues" evidence="1">
    <location>
        <begin position="574"/>
        <end position="588"/>
    </location>
</feature>
<feature type="compositionally biased region" description="Polar residues" evidence="1">
    <location>
        <begin position="246"/>
        <end position="259"/>
    </location>
</feature>
<feature type="domain" description="DUF7904" evidence="4">
    <location>
        <begin position="1179"/>
        <end position="1278"/>
    </location>
</feature>
<gene>
    <name evidence="5" type="ORF">G3M48_000623</name>
</gene>
<evidence type="ECO:0000256" key="2">
    <source>
        <dbReference type="SAM" id="Phobius"/>
    </source>
</evidence>
<feature type="compositionally biased region" description="Basic residues" evidence="1">
    <location>
        <begin position="834"/>
        <end position="845"/>
    </location>
</feature>
<feature type="compositionally biased region" description="Polar residues" evidence="1">
    <location>
        <begin position="948"/>
        <end position="961"/>
    </location>
</feature>
<evidence type="ECO:0000259" key="4">
    <source>
        <dbReference type="Pfam" id="PF25480"/>
    </source>
</evidence>
<keyword evidence="2" id="KW-0812">Transmembrane</keyword>
<evidence type="ECO:0000313" key="6">
    <source>
        <dbReference type="Proteomes" id="UP001397290"/>
    </source>
</evidence>
<dbReference type="Pfam" id="PF25480">
    <property type="entry name" value="DUF7904"/>
    <property type="match status" value="1"/>
</dbReference>
<dbReference type="InterPro" id="IPR036259">
    <property type="entry name" value="MFS_trans_sf"/>
</dbReference>
<sequence length="1605" mass="171640">MSDEVSQFLEQVEQLRGKQIEDDQQRAREREEFLAAKRERQARREERARSISPQKSSPANTPSPRANARAINLSDSLKLDSSLISDDSREASIEPARGMGYSDSPTKENEAPISIESKQDAAAVASAGIPTRTSTLSWQQRRPNSRGGTTSRPLSMVAAQNATQRGVARMQDPQPPAATPEHQTLTREDIAKTLGLKDPSWFRQTTERGHNSAALRKSQVEDSDTMDMSSIKAQLPGMSSAPKESVASSTTSNLASPVTLNPPAFVGVSDRQGDVDLSSGRSSPTRSASPTKGLGGFVQSAMLKRSDSIKRWSVTSPPGLSRADSVSGSIGGHSKEASRGSPRPRSKIRDSATPGPSRPTSRSGIKDESASPDHSSQGALSREPSDLKIPISPTKTMDSRRWSPTKSSWLESALNRPESPRPQHKSNQSQPDWLSDLARSKAASPSGEGSRPSSPHKHQVSIGGLMRTTPFDGGAKTNTTGLGGIYSPPPGGNRPQFGHGAKHSVSVPLTEQPSSNLEAEPPQTPTPQEVKPEAEADTDAKSNSEAQPESEPEPVRRASVASPPVIKPKPATPPKKDLRSSLKPRTVDTDVNSSTEPEFRNALGNLRRTKTQNYVAPDEFKGNILRGKASLATTGGPQKTERKDEFKDSIVKKREDFKKAQSAGKGVTRNSAASAPAALPEGLARRAELGKGSVRGNIPVMGTSATTVNKSESFKPVPGPKRVPSGAASAAAKNAGLERPRRVSTEPQQKVSGNEARRVPSMKKETTAPASLQPGRVGTGKLTDRFNPILANMLARGPPSMASNGGQRFEDGNEASPSAVVEPSAPGPQLTHMTKGRARGPRRKAPTSGAAAGAKAGSALSAPRSAPLEKPREPEATNEEVKIAVPEPERKSMSVQEQAAATAAARSKPSPQRSREQAVTKGKTDASPSPKTPLQKASLNQAAGEATNVATSPLENTTVGKSSIAEKRQSRPLSANRLSKFMDSAEQDFDKPSFSPKPDASPKLTPSSKVVSSPKTEAFSKSAPSPRSVPSPKPAALQSASTTVPLSASTSPEKPTTPGEKQRERQFASPAHAMPSRTFGTIGPASPRPTLHGPRPQAEPSRPKSRHGRPSSSAGLSSAAISTPGSPMPSPTKQPGEITTLFKDFFGPPRPRKDFKVDTAEVLMSHPASGAKIQTQEVQMYRLSGDGKKTPVSAQNERVLFDGEMYICAHSFKNAAGAGTVALYFWIGDEVADATAQDAQIFAQREAKAIGGRLLKLYQGKETAEFMQALGGVIIVRRGSSDRFDSLAPHMLCGRRYLGQVAFDEVDMSTSSLCAGFPFIISHNGKCCLWKGKGSDVDELSAARLVGMENTISGELMELEEGSEPVSFWQLFEEGQAKSHSADHWRLKPNYSKYGSRLFCSDADARRQITEIAPFNQTDLSPLKIYVLDAFFEMYIVVGSGAQSQYSAFRNALDFAQEYAILSASMEDRPFVPVSTIVLEGIPRDLKRVFRKWEDARSPTVTNTYSGLRRGRSLRVVPLSQALQALSEATINKCTSAPLVVKISPLKEAGYRIGLLFAVSSVSGLVTSPIGGAILEHWHSDYTGMKIYSGVMMLSGAALVFVCHA</sequence>
<dbReference type="SUPFAM" id="SSF55753">
    <property type="entry name" value="Actin depolymerizing proteins"/>
    <property type="match status" value="3"/>
</dbReference>
<dbReference type="PANTHER" id="PTHR11977">
    <property type="entry name" value="VILLIN"/>
    <property type="match status" value="1"/>
</dbReference>
<dbReference type="GO" id="GO:0015629">
    <property type="term" value="C:actin cytoskeleton"/>
    <property type="evidence" value="ECO:0007669"/>
    <property type="project" value="TreeGrafter"/>
</dbReference>
<feature type="compositionally biased region" description="Polar residues" evidence="1">
    <location>
        <begin position="507"/>
        <end position="517"/>
    </location>
</feature>
<feature type="domain" description="DUF4045" evidence="3">
    <location>
        <begin position="2"/>
        <end position="657"/>
    </location>
</feature>
<dbReference type="InterPro" id="IPR057226">
    <property type="entry name" value="DUF7904"/>
</dbReference>
<dbReference type="Pfam" id="PF13254">
    <property type="entry name" value="DUF4045"/>
    <property type="match status" value="1"/>
</dbReference>
<dbReference type="SMART" id="SM00262">
    <property type="entry name" value="GEL"/>
    <property type="match status" value="3"/>
</dbReference>
<feature type="region of interest" description="Disordered" evidence="1">
    <location>
        <begin position="1"/>
        <end position="605"/>
    </location>
</feature>
<feature type="compositionally biased region" description="Basic and acidic residues" evidence="1">
    <location>
        <begin position="867"/>
        <end position="892"/>
    </location>
</feature>
<feature type="compositionally biased region" description="Polar residues" evidence="1">
    <location>
        <begin position="1004"/>
        <end position="1015"/>
    </location>
</feature>
<feature type="transmembrane region" description="Helical" evidence="2">
    <location>
        <begin position="1553"/>
        <end position="1575"/>
    </location>
</feature>
<accession>A0AAW0S143</accession>
<feature type="compositionally biased region" description="Polar residues" evidence="1">
    <location>
        <begin position="313"/>
        <end position="328"/>
    </location>
</feature>
<dbReference type="GO" id="GO:0051014">
    <property type="term" value="P:actin filament severing"/>
    <property type="evidence" value="ECO:0007669"/>
    <property type="project" value="TreeGrafter"/>
</dbReference>
<dbReference type="GO" id="GO:0005737">
    <property type="term" value="C:cytoplasm"/>
    <property type="evidence" value="ECO:0007669"/>
    <property type="project" value="TreeGrafter"/>
</dbReference>
<feature type="compositionally biased region" description="Low complexity" evidence="1">
    <location>
        <begin position="278"/>
        <end position="291"/>
    </location>
</feature>
<dbReference type="EMBL" id="JAAHCF010000114">
    <property type="protein sequence ID" value="KAK8147975.1"/>
    <property type="molecule type" value="Genomic_DNA"/>
</dbReference>
<feature type="compositionally biased region" description="Polar residues" evidence="1">
    <location>
        <begin position="51"/>
        <end position="64"/>
    </location>
</feature>
<organism evidence="5 6">
    <name type="scientific">Beauveria asiatica</name>
    <dbReference type="NCBI Taxonomy" id="1069075"/>
    <lineage>
        <taxon>Eukaryota</taxon>
        <taxon>Fungi</taxon>
        <taxon>Dikarya</taxon>
        <taxon>Ascomycota</taxon>
        <taxon>Pezizomycotina</taxon>
        <taxon>Sordariomycetes</taxon>
        <taxon>Hypocreomycetidae</taxon>
        <taxon>Hypocreales</taxon>
        <taxon>Cordycipitaceae</taxon>
        <taxon>Beauveria</taxon>
    </lineage>
</organism>
<feature type="compositionally biased region" description="Low complexity" evidence="1">
    <location>
        <begin position="1111"/>
        <end position="1122"/>
    </location>
</feature>
<dbReference type="GO" id="GO:0005546">
    <property type="term" value="F:phosphatidylinositol-4,5-bisphosphate binding"/>
    <property type="evidence" value="ECO:0007669"/>
    <property type="project" value="TreeGrafter"/>
</dbReference>
<feature type="compositionally biased region" description="Basic and acidic residues" evidence="1">
    <location>
        <begin position="755"/>
        <end position="766"/>
    </location>
</feature>
<dbReference type="InterPro" id="IPR007122">
    <property type="entry name" value="Villin/Gelsolin"/>
</dbReference>
<protein>
    <recommendedName>
        <fullName evidence="7">Gelsolin</fullName>
    </recommendedName>
</protein>
<dbReference type="PANTHER" id="PTHR11977:SF133">
    <property type="entry name" value="DUF4045 DOMAIN-CONTAINING PROTEIN"/>
    <property type="match status" value="1"/>
</dbReference>
<feature type="transmembrane region" description="Helical" evidence="2">
    <location>
        <begin position="1587"/>
        <end position="1604"/>
    </location>
</feature>
<keyword evidence="2" id="KW-1133">Transmembrane helix</keyword>
<feature type="compositionally biased region" description="Low complexity" evidence="1">
    <location>
        <begin position="848"/>
        <end position="862"/>
    </location>
</feature>
<dbReference type="Gene3D" id="3.40.20.10">
    <property type="entry name" value="Severin"/>
    <property type="match status" value="3"/>
</dbReference>
<feature type="compositionally biased region" description="Basic and acidic residues" evidence="1">
    <location>
        <begin position="639"/>
        <end position="659"/>
    </location>
</feature>
<keyword evidence="6" id="KW-1185">Reference proteome</keyword>
<dbReference type="GO" id="GO:0051015">
    <property type="term" value="F:actin filament binding"/>
    <property type="evidence" value="ECO:0007669"/>
    <property type="project" value="InterPro"/>
</dbReference>
<feature type="compositionally biased region" description="Basic and acidic residues" evidence="1">
    <location>
        <begin position="913"/>
        <end position="924"/>
    </location>
</feature>
<dbReference type="InterPro" id="IPR029006">
    <property type="entry name" value="ADF-H/Gelsolin-like_dom_sf"/>
</dbReference>
<dbReference type="GO" id="GO:0051016">
    <property type="term" value="P:barbed-end actin filament capping"/>
    <property type="evidence" value="ECO:0007669"/>
    <property type="project" value="TreeGrafter"/>
</dbReference>
<evidence type="ECO:0000256" key="1">
    <source>
        <dbReference type="SAM" id="MobiDB-lite"/>
    </source>
</evidence>
<feature type="compositionally biased region" description="Low complexity" evidence="1">
    <location>
        <begin position="725"/>
        <end position="735"/>
    </location>
</feature>
<feature type="compositionally biased region" description="Polar residues" evidence="1">
    <location>
        <begin position="131"/>
        <end position="164"/>
    </location>
</feature>
<proteinExistence type="predicted"/>
<name>A0AAW0S143_9HYPO</name>
<dbReference type="SUPFAM" id="SSF103473">
    <property type="entry name" value="MFS general substrate transporter"/>
    <property type="match status" value="1"/>
</dbReference>
<feature type="region of interest" description="Disordered" evidence="1">
    <location>
        <begin position="627"/>
        <end position="1150"/>
    </location>
</feature>
<dbReference type="GO" id="GO:0008154">
    <property type="term" value="P:actin polymerization or depolymerization"/>
    <property type="evidence" value="ECO:0007669"/>
    <property type="project" value="TreeGrafter"/>
</dbReference>
<feature type="compositionally biased region" description="Low complexity" evidence="1">
    <location>
        <begin position="73"/>
        <end position="85"/>
    </location>
</feature>
<dbReference type="Proteomes" id="UP001397290">
    <property type="component" value="Unassembled WGS sequence"/>
</dbReference>
<evidence type="ECO:0008006" key="7">
    <source>
        <dbReference type="Google" id="ProtNLM"/>
    </source>
</evidence>